<comment type="caution">
    <text evidence="1">The sequence shown here is derived from an EMBL/GenBank/DDBJ whole genome shotgun (WGS) entry which is preliminary data.</text>
</comment>
<organism evidence="1 2">
    <name type="scientific">Ferrimonas gelatinilytica</name>
    <dbReference type="NCBI Taxonomy" id="1255257"/>
    <lineage>
        <taxon>Bacteria</taxon>
        <taxon>Pseudomonadati</taxon>
        <taxon>Pseudomonadota</taxon>
        <taxon>Gammaproteobacteria</taxon>
        <taxon>Alteromonadales</taxon>
        <taxon>Ferrimonadaceae</taxon>
        <taxon>Ferrimonas</taxon>
    </lineage>
</organism>
<dbReference type="InterPro" id="IPR021431">
    <property type="entry name" value="DUF3080"/>
</dbReference>
<sequence length="364" mass="40375">MNRQQPRKPYHAISPEGPATAGLDTPLMSAAATLCVILLVITLTGCQRAPEAALDDYNERLARVLDVEEVPIPSAKIVPPKRPPRSDYALSGSVLTVDLVSPLALKPCGVLPLIAARNAPMGKLATPSQHFLYQRELLHHLYRCPADTLTQEGNVLKESLLNQRRPKLDAWFARSLLLGDELWFAIGAAAPSWQFGDVEHSEQALIALNRLREASEDLGQALAPGELERLLHRLHGSASIAGLHRTMLTTIGQLGGTLSLLQQAQTLPCDDPAVPILSNILTQIYGKRVQPLLSRIQQVDRTLSPPLRQLLHPWPKHPYFDFYLSEQEGSLRGHFYVRIRQHTEAWQALLQRCQRQPQARGPNG</sequence>
<name>A0ABP9RX81_9GAMM</name>
<dbReference type="EMBL" id="BAABLF010000005">
    <property type="protein sequence ID" value="GAA5187762.1"/>
    <property type="molecule type" value="Genomic_DNA"/>
</dbReference>
<keyword evidence="2" id="KW-1185">Reference proteome</keyword>
<reference evidence="2" key="1">
    <citation type="journal article" date="2019" name="Int. J. Syst. Evol. Microbiol.">
        <title>The Global Catalogue of Microorganisms (GCM) 10K type strain sequencing project: providing services to taxonomists for standard genome sequencing and annotation.</title>
        <authorList>
            <consortium name="The Broad Institute Genomics Platform"/>
            <consortium name="The Broad Institute Genome Sequencing Center for Infectious Disease"/>
            <person name="Wu L."/>
            <person name="Ma J."/>
        </authorList>
    </citation>
    <scope>NUCLEOTIDE SEQUENCE [LARGE SCALE GENOMIC DNA]</scope>
    <source>
        <strain evidence="2">JCM 18720</strain>
    </source>
</reference>
<proteinExistence type="predicted"/>
<protein>
    <recommendedName>
        <fullName evidence="3">DUF3080 domain-containing protein</fullName>
    </recommendedName>
</protein>
<evidence type="ECO:0000313" key="1">
    <source>
        <dbReference type="EMBL" id="GAA5187762.1"/>
    </source>
</evidence>
<accession>A0ABP9RX81</accession>
<evidence type="ECO:0008006" key="3">
    <source>
        <dbReference type="Google" id="ProtNLM"/>
    </source>
</evidence>
<gene>
    <name evidence="1" type="ORF">GCM10025772_06120</name>
</gene>
<evidence type="ECO:0000313" key="2">
    <source>
        <dbReference type="Proteomes" id="UP001501600"/>
    </source>
</evidence>
<dbReference type="Pfam" id="PF11279">
    <property type="entry name" value="DUF3080"/>
    <property type="match status" value="1"/>
</dbReference>
<dbReference type="Proteomes" id="UP001501600">
    <property type="component" value="Unassembled WGS sequence"/>
</dbReference>
<dbReference type="RefSeq" id="WP_345315574.1">
    <property type="nucleotide sequence ID" value="NZ_BAABLF010000005.1"/>
</dbReference>